<dbReference type="Pfam" id="PF11979">
    <property type="entry name" value="SARA_C"/>
    <property type="match status" value="1"/>
</dbReference>
<dbReference type="InterPro" id="IPR017455">
    <property type="entry name" value="Znf_FYVE-rel"/>
</dbReference>
<evidence type="ECO:0000256" key="4">
    <source>
        <dbReference type="ARBA" id="ARBA00022553"/>
    </source>
</evidence>
<dbReference type="SMART" id="SM01422">
    <property type="entry name" value="SARA"/>
    <property type="match status" value="1"/>
</dbReference>
<accession>A0A210PGE5</accession>
<protein>
    <submittedName>
        <fullName evidence="13">Zinc finger FYVE domain-containing protein 9</fullName>
    </submittedName>
</protein>
<keyword evidence="9" id="KW-0472">Membrane</keyword>
<feature type="compositionally biased region" description="Basic and acidic residues" evidence="11">
    <location>
        <begin position="933"/>
        <end position="944"/>
    </location>
</feature>
<dbReference type="SMART" id="SM00064">
    <property type="entry name" value="FYVE"/>
    <property type="match status" value="1"/>
</dbReference>
<dbReference type="GO" id="GO:0005545">
    <property type="term" value="F:1-phosphatidylinositol binding"/>
    <property type="evidence" value="ECO:0007669"/>
    <property type="project" value="UniProtKB-ARBA"/>
</dbReference>
<feature type="region of interest" description="Disordered" evidence="11">
    <location>
        <begin position="338"/>
        <end position="362"/>
    </location>
</feature>
<dbReference type="GO" id="GO:0005829">
    <property type="term" value="C:cytosol"/>
    <property type="evidence" value="ECO:0007669"/>
    <property type="project" value="UniProtKB-ARBA"/>
</dbReference>
<keyword evidence="8" id="KW-0862">Zinc</keyword>
<dbReference type="EMBL" id="NEDP02076721">
    <property type="protein sequence ID" value="OWF35559.1"/>
    <property type="molecule type" value="Genomic_DNA"/>
</dbReference>
<dbReference type="PROSITE" id="PS50178">
    <property type="entry name" value="ZF_FYVE"/>
    <property type="match status" value="1"/>
</dbReference>
<organism evidence="13 14">
    <name type="scientific">Mizuhopecten yessoensis</name>
    <name type="common">Japanese scallop</name>
    <name type="synonym">Patinopecten yessoensis</name>
    <dbReference type="NCBI Taxonomy" id="6573"/>
    <lineage>
        <taxon>Eukaryota</taxon>
        <taxon>Metazoa</taxon>
        <taxon>Spiralia</taxon>
        <taxon>Lophotrochozoa</taxon>
        <taxon>Mollusca</taxon>
        <taxon>Bivalvia</taxon>
        <taxon>Autobranchia</taxon>
        <taxon>Pteriomorphia</taxon>
        <taxon>Pectinida</taxon>
        <taxon>Pectinoidea</taxon>
        <taxon>Pectinidae</taxon>
        <taxon>Mizuhopecten</taxon>
    </lineage>
</organism>
<keyword evidence="5" id="KW-0479">Metal-binding</keyword>
<evidence type="ECO:0000256" key="1">
    <source>
        <dbReference type="ARBA" id="ARBA00004146"/>
    </source>
</evidence>
<proteinExistence type="predicted"/>
<dbReference type="Gene3D" id="3.30.500.40">
    <property type="match status" value="1"/>
</dbReference>
<dbReference type="InterPro" id="IPR011011">
    <property type="entry name" value="Znf_FYVE_PHD"/>
</dbReference>
<evidence type="ECO:0000256" key="3">
    <source>
        <dbReference type="ARBA" id="ARBA00022490"/>
    </source>
</evidence>
<dbReference type="InterPro" id="IPR037145">
    <property type="entry name" value="SARA_Smad-bd_sf"/>
</dbReference>
<comment type="caution">
    <text evidence="13">The sequence shown here is derived from an EMBL/GenBank/DDBJ whole genome shotgun (WGS) entry which is preliminary data.</text>
</comment>
<sequence length="1532" mass="168097">MMDSLIVDLDKVLDDFEAEEKESSRNTRQSPTDYSEYINANDDRPWDEISQVPISTNSAWTSYSSEDEKCSTAVYDVPYIPAETFDLSEADFAPSVGKSGKSTYTGPLDTKVEDIYDNFTNDIQNAIQKQENLLKAVTTGHQDNGKLDNDVQGEFKQFNSFSTVSNSNVINNYSGTIDLSCKRNDVVVDTAGDDYTKVTEDQSISPEQNLSPNSNLHSPNKGGQSTTVFVADNTNCKYPIQVVDRFTPVVENKQFEPSVPTDISRVTEHMPNHLDESKSNNFVANGGFDKPLLSESPMEEEDSLMGRNEMDATDSQVSSLSSQNEALPVTDLVTKHINSSDLSPNQCHNSNSMQMDNERPTNGFVAGSELEIEPSDVNQEEATMQCEGVGMDAPKISDMTGNSVEMSTNANATGDVVGFGEVDSDMTESDINSYLNGMQCDPGSMVAGDQQSGVDITSPNHANILNERGYAKNFDLVNALANKTSKPGTTNEQVMSGNLDEGSCDVSCLKNKQVNISGEERIIDSPVIEMYPPRADTGLTSPSTAIQNYIALDGQTSPTGSSISSFGEGARPKELSRPNSLRGLSIVPFETPSNISKEPGVVSSPEENGEVCLSTEGVSSLEPIASQIIQCIQANHDCQTEADDALKTDVVNRCVDEEIEASKSVTDPASHGLSEGEAGDVDMEDAPVMRRSHDPPPYTNDSQRPSSWSPAGPTLAVPPQQKRPNSLNLPSRGDLVVGNSERTQAPFIFPYQESNVETATPESMETPEADVQGPATEAPTKEPEESPDEMSGAVGSVPEEIIPTMDVEPSAAPTENALGKVAPRWIPDAEAPLCMGCEAKFTFTKRRHHCRACGKVFCSTCCNLRSRLEYMENKEARVCLSCHQQLAIAEMTSGSGRSPNPNNPSEYCSTIPPTQQVSSRSPPPTVMVPVGVLKREGSSKRSEPKQVMFSDGIRPGGDLTELDGSDAANKLPPRRTSRAQKRVDRGSPESGRSSRKSRHSEARRNKCLIPENGLPPVILTKTDNAMDEHPDMAEYLPQIKDEEAEPVMFAVNYNLSVLVKIVTLDCCVNRTCWCLTTKGMCTVGQDEIVIVLEVLPDEATLPRDILCHFQTMYEEAGKGNTVSDMGHTIFNQSFLNSRDHGGMLYIYPTFQCLHKLVLPKPPYVFGILLQKWETPWAKVFPIRLLLRLGAEYRYYPCPLISVRNRKPVFFEIGHTIMNLLADFRNFQYMLPQIKGVTIHMEDKKTIMNFPRNRYDDLMKVVSNSNEHVMAIGASFSSQADSHLVCIQNDDGNYQTQAINIQNKPRKVTGASFVVFNGALKTSSGLRAKSSIVEDGLMVQITPDSMVALKQAMKDMREYTVECGSITNPAPDEVVMMQWVDDDKNINIGVKSPVDSMLMDGIESIHIPNATDYVGETYIIRWTDVFFIQNEDSGSAKWEPVDLSRLAETLSNACCIALTRHLDSLHDASLTKIGLRVNIEPEKVGYEIGANEDKLPDAYMNDLDNELIPVIHSAASQSHGGAIVLELIFHVLK</sequence>
<dbReference type="FunFam" id="3.30.40.10:FF:000084">
    <property type="entry name" value="Zinc finger, FYVE domain-containing 9b"/>
    <property type="match status" value="1"/>
</dbReference>
<evidence type="ECO:0000259" key="12">
    <source>
        <dbReference type="PROSITE" id="PS50178"/>
    </source>
</evidence>
<dbReference type="SMART" id="SM01421">
    <property type="entry name" value="DUF3480"/>
    <property type="match status" value="1"/>
</dbReference>
<evidence type="ECO:0000313" key="14">
    <source>
        <dbReference type="Proteomes" id="UP000242188"/>
    </source>
</evidence>
<evidence type="ECO:0000256" key="8">
    <source>
        <dbReference type="ARBA" id="ARBA00022833"/>
    </source>
</evidence>
<evidence type="ECO:0000256" key="6">
    <source>
        <dbReference type="ARBA" id="ARBA00022753"/>
    </source>
</evidence>
<dbReference type="GO" id="GO:0008270">
    <property type="term" value="F:zinc ion binding"/>
    <property type="evidence" value="ECO:0007669"/>
    <property type="project" value="UniProtKB-KW"/>
</dbReference>
<keyword evidence="14" id="KW-1185">Reference proteome</keyword>
<dbReference type="GO" id="GO:0031901">
    <property type="term" value="C:early endosome membrane"/>
    <property type="evidence" value="ECO:0007669"/>
    <property type="project" value="UniProtKB-SubCell"/>
</dbReference>
<evidence type="ECO:0000256" key="7">
    <source>
        <dbReference type="ARBA" id="ARBA00022771"/>
    </source>
</evidence>
<feature type="region of interest" description="Disordered" evidence="11">
    <location>
        <begin position="893"/>
        <end position="1005"/>
    </location>
</feature>
<evidence type="ECO:0000256" key="9">
    <source>
        <dbReference type="ARBA" id="ARBA00023136"/>
    </source>
</evidence>
<dbReference type="Pfam" id="PF01363">
    <property type="entry name" value="FYVE"/>
    <property type="match status" value="1"/>
</dbReference>
<dbReference type="Gene3D" id="3.30.40.10">
    <property type="entry name" value="Zinc/RING finger domain, C3HC4 (zinc finger)"/>
    <property type="match status" value="1"/>
</dbReference>
<dbReference type="InterPro" id="IPR024608">
    <property type="entry name" value="SARA-like_SBD"/>
</dbReference>
<dbReference type="Gene3D" id="3.30.1360.220">
    <property type="entry name" value="Domain of unknown function (DUF3480), N-terminal subdomain"/>
    <property type="match status" value="1"/>
</dbReference>
<reference evidence="13 14" key="1">
    <citation type="journal article" date="2017" name="Nat. Ecol. Evol.">
        <title>Scallop genome provides insights into evolution of bilaterian karyotype and development.</title>
        <authorList>
            <person name="Wang S."/>
            <person name="Zhang J."/>
            <person name="Jiao W."/>
            <person name="Li J."/>
            <person name="Xun X."/>
            <person name="Sun Y."/>
            <person name="Guo X."/>
            <person name="Huan P."/>
            <person name="Dong B."/>
            <person name="Zhang L."/>
            <person name="Hu X."/>
            <person name="Sun X."/>
            <person name="Wang J."/>
            <person name="Zhao C."/>
            <person name="Wang Y."/>
            <person name="Wang D."/>
            <person name="Huang X."/>
            <person name="Wang R."/>
            <person name="Lv J."/>
            <person name="Li Y."/>
            <person name="Zhang Z."/>
            <person name="Liu B."/>
            <person name="Lu W."/>
            <person name="Hui Y."/>
            <person name="Liang J."/>
            <person name="Zhou Z."/>
            <person name="Hou R."/>
            <person name="Li X."/>
            <person name="Liu Y."/>
            <person name="Li H."/>
            <person name="Ning X."/>
            <person name="Lin Y."/>
            <person name="Zhao L."/>
            <person name="Xing Q."/>
            <person name="Dou J."/>
            <person name="Li Y."/>
            <person name="Mao J."/>
            <person name="Guo H."/>
            <person name="Dou H."/>
            <person name="Li T."/>
            <person name="Mu C."/>
            <person name="Jiang W."/>
            <person name="Fu Q."/>
            <person name="Fu X."/>
            <person name="Miao Y."/>
            <person name="Liu J."/>
            <person name="Yu Q."/>
            <person name="Li R."/>
            <person name="Liao H."/>
            <person name="Li X."/>
            <person name="Kong Y."/>
            <person name="Jiang Z."/>
            <person name="Chourrout D."/>
            <person name="Li R."/>
            <person name="Bao Z."/>
        </authorList>
    </citation>
    <scope>NUCLEOTIDE SEQUENCE [LARGE SCALE GENOMIC DNA]</scope>
    <source>
        <strain evidence="13 14">PY_sf001</strain>
    </source>
</reference>
<dbReference type="OrthoDB" id="5872154at2759"/>
<dbReference type="InterPro" id="IPR000306">
    <property type="entry name" value="Znf_FYVE"/>
</dbReference>
<keyword evidence="7 10" id="KW-0863">Zinc-finger</keyword>
<feature type="region of interest" description="Disordered" evidence="11">
    <location>
        <begin position="662"/>
        <end position="681"/>
    </location>
</feature>
<feature type="compositionally biased region" description="Polar residues" evidence="11">
    <location>
        <begin position="338"/>
        <end position="355"/>
    </location>
</feature>
<dbReference type="InterPro" id="IPR022557">
    <property type="entry name" value="SARA-like_C"/>
</dbReference>
<dbReference type="GO" id="GO:0016197">
    <property type="term" value="P:endosomal transport"/>
    <property type="evidence" value="ECO:0007669"/>
    <property type="project" value="TreeGrafter"/>
</dbReference>
<keyword evidence="6" id="KW-0967">Endosome</keyword>
<feature type="compositionally biased region" description="Polar residues" evidence="11">
    <location>
        <begin position="893"/>
        <end position="920"/>
    </location>
</feature>
<feature type="compositionally biased region" description="Low complexity" evidence="11">
    <location>
        <begin position="209"/>
        <end position="220"/>
    </location>
</feature>
<gene>
    <name evidence="13" type="ORF">KP79_PYT08394</name>
</gene>
<evidence type="ECO:0000256" key="11">
    <source>
        <dbReference type="SAM" id="MobiDB-lite"/>
    </source>
</evidence>
<dbReference type="SUPFAM" id="SSF57903">
    <property type="entry name" value="FYVE/PHD zinc finger"/>
    <property type="match status" value="1"/>
</dbReference>
<dbReference type="STRING" id="6573.A0A210PGE5"/>
<evidence type="ECO:0000256" key="10">
    <source>
        <dbReference type="PROSITE-ProRule" id="PRU00091"/>
    </source>
</evidence>
<keyword evidence="4" id="KW-0597">Phosphoprotein</keyword>
<dbReference type="InterPro" id="IPR013083">
    <property type="entry name" value="Znf_RING/FYVE/PHD"/>
</dbReference>
<dbReference type="PANTHER" id="PTHR46319:SF3">
    <property type="entry name" value="ZINC FINGER FYVE DOMAIN-CONTAINING PROTEIN"/>
    <property type="match status" value="1"/>
</dbReference>
<keyword evidence="3" id="KW-0963">Cytoplasm</keyword>
<feature type="region of interest" description="Disordered" evidence="11">
    <location>
        <begin position="197"/>
        <end position="227"/>
    </location>
</feature>
<dbReference type="Gene3D" id="4.10.720.10">
    <property type="entry name" value="Smad anchor for receptor activation, Smad-binding domain"/>
    <property type="match status" value="1"/>
</dbReference>
<feature type="compositionally biased region" description="Polar residues" evidence="11">
    <location>
        <begin position="699"/>
        <end position="709"/>
    </location>
</feature>
<feature type="region of interest" description="Disordered" evidence="11">
    <location>
        <begin position="274"/>
        <end position="305"/>
    </location>
</feature>
<name>A0A210PGE5_MIZYE</name>
<evidence type="ECO:0000256" key="2">
    <source>
        <dbReference type="ARBA" id="ARBA00004496"/>
    </source>
</evidence>
<comment type="subcellular location">
    <subcellularLocation>
        <location evidence="2">Cytoplasm</location>
    </subcellularLocation>
    <subcellularLocation>
        <location evidence="1">Early endosome membrane</location>
    </subcellularLocation>
</comment>
<evidence type="ECO:0000313" key="13">
    <source>
        <dbReference type="EMBL" id="OWF35559.1"/>
    </source>
</evidence>
<dbReference type="FunFam" id="3.30.1360.220:FF:000001">
    <property type="entry name" value="Zinc finger, FYVE domain-containing 9a"/>
    <property type="match status" value="1"/>
</dbReference>
<dbReference type="Proteomes" id="UP000242188">
    <property type="component" value="Unassembled WGS sequence"/>
</dbReference>
<feature type="compositionally biased region" description="Polar residues" evidence="11">
    <location>
        <begin position="752"/>
        <end position="763"/>
    </location>
</feature>
<feature type="region of interest" description="Disordered" evidence="11">
    <location>
        <begin position="18"/>
        <end position="40"/>
    </location>
</feature>
<dbReference type="Pfam" id="PF11409">
    <property type="entry name" value="SARA"/>
    <property type="match status" value="1"/>
</dbReference>
<feature type="domain" description="FYVE-type" evidence="12">
    <location>
        <begin position="828"/>
        <end position="887"/>
    </location>
</feature>
<evidence type="ECO:0000256" key="5">
    <source>
        <dbReference type="ARBA" id="ARBA00022723"/>
    </source>
</evidence>
<dbReference type="CDD" id="cd15729">
    <property type="entry name" value="FYVE_endofin"/>
    <property type="match status" value="1"/>
</dbReference>
<dbReference type="PANTHER" id="PTHR46319">
    <property type="entry name" value="ZINC FINGER FYVE DOMAIN-CONTAINING PROTEIN"/>
    <property type="match status" value="1"/>
</dbReference>
<feature type="region of interest" description="Disordered" evidence="11">
    <location>
        <begin position="557"/>
        <end position="608"/>
    </location>
</feature>
<feature type="region of interest" description="Disordered" evidence="11">
    <location>
        <begin position="687"/>
        <end position="794"/>
    </location>
</feature>